<dbReference type="Proteomes" id="UP000250321">
    <property type="component" value="Unassembled WGS sequence"/>
</dbReference>
<evidence type="ECO:0000313" key="2">
    <source>
        <dbReference type="EMBL" id="PQQ05362.1"/>
    </source>
</evidence>
<evidence type="ECO:0000256" key="1">
    <source>
        <dbReference type="SAM" id="MobiDB-lite"/>
    </source>
</evidence>
<dbReference type="EMBL" id="PJQY01001096">
    <property type="protein sequence ID" value="PQQ05362.1"/>
    <property type="molecule type" value="Genomic_DNA"/>
</dbReference>
<accession>A0A314YD61</accession>
<proteinExistence type="predicted"/>
<name>A0A314YD61_PRUYE</name>
<comment type="caution">
    <text evidence="2">The sequence shown here is derived from an EMBL/GenBank/DDBJ whole genome shotgun (WGS) entry which is preliminary data.</text>
</comment>
<keyword evidence="3" id="KW-1185">Reference proteome</keyword>
<evidence type="ECO:0000313" key="3">
    <source>
        <dbReference type="Proteomes" id="UP000250321"/>
    </source>
</evidence>
<keyword evidence="2" id="KW-0396">Initiation factor</keyword>
<keyword evidence="2" id="KW-0648">Protein biosynthesis</keyword>
<gene>
    <name evidence="2" type="ORF">Pyn_36556</name>
</gene>
<feature type="region of interest" description="Disordered" evidence="1">
    <location>
        <begin position="1"/>
        <end position="52"/>
    </location>
</feature>
<organism evidence="2 3">
    <name type="scientific">Prunus yedoensis var. nudiflora</name>
    <dbReference type="NCBI Taxonomy" id="2094558"/>
    <lineage>
        <taxon>Eukaryota</taxon>
        <taxon>Viridiplantae</taxon>
        <taxon>Streptophyta</taxon>
        <taxon>Embryophyta</taxon>
        <taxon>Tracheophyta</taxon>
        <taxon>Spermatophyta</taxon>
        <taxon>Magnoliopsida</taxon>
        <taxon>eudicotyledons</taxon>
        <taxon>Gunneridae</taxon>
        <taxon>Pentapetalae</taxon>
        <taxon>rosids</taxon>
        <taxon>fabids</taxon>
        <taxon>Rosales</taxon>
        <taxon>Rosaceae</taxon>
        <taxon>Amygdaloideae</taxon>
        <taxon>Amygdaleae</taxon>
        <taxon>Prunus</taxon>
    </lineage>
</organism>
<protein>
    <submittedName>
        <fullName evidence="2">Translation initiation factor IF-2</fullName>
    </submittedName>
</protein>
<sequence length="117" mass="12582">MRGGTAIGIGRKLTNPSSLSISKQTLIPFSTSSNSGGGRGRGRGGPFPPTPARFDFTPHLASLVNQTPTTPNLTRPVGAGTRPWPRQTLAYLLFLRLCHQTQFRSWSWPAGSSSIHP</sequence>
<dbReference type="GO" id="GO:0003743">
    <property type="term" value="F:translation initiation factor activity"/>
    <property type="evidence" value="ECO:0007669"/>
    <property type="project" value="UniProtKB-KW"/>
</dbReference>
<reference evidence="2 3" key="1">
    <citation type="submission" date="2018-02" db="EMBL/GenBank/DDBJ databases">
        <title>Draft genome of wild Prunus yedoensis var. nudiflora.</title>
        <authorList>
            <person name="Baek S."/>
            <person name="Kim J.-H."/>
            <person name="Choi K."/>
            <person name="Kim G.-B."/>
            <person name="Cho A."/>
            <person name="Jang H."/>
            <person name="Shin C.-H."/>
            <person name="Yu H.-J."/>
            <person name="Mun J.-H."/>
        </authorList>
    </citation>
    <scope>NUCLEOTIDE SEQUENCE [LARGE SCALE GENOMIC DNA]</scope>
    <source>
        <strain evidence="3">cv. Jeju island</strain>
        <tissue evidence="2">Leaf</tissue>
    </source>
</reference>
<feature type="compositionally biased region" description="Polar residues" evidence="1">
    <location>
        <begin position="14"/>
        <end position="34"/>
    </location>
</feature>
<dbReference type="AlphaFoldDB" id="A0A314YD61"/>
<feature type="compositionally biased region" description="Gly residues" evidence="1">
    <location>
        <begin position="35"/>
        <end position="45"/>
    </location>
</feature>